<keyword evidence="2" id="KW-1133">Transmembrane helix</keyword>
<comment type="caution">
    <text evidence="3">The sequence shown here is derived from an EMBL/GenBank/DDBJ whole genome shotgun (WGS) entry which is preliminary data.</text>
</comment>
<gene>
    <name evidence="3" type="ORF">HD600_002108</name>
</gene>
<name>A0A7W9CDT3_9MICO</name>
<protein>
    <submittedName>
        <fullName evidence="3">Uncharacterized protein</fullName>
    </submittedName>
</protein>
<accession>A0A7W9CDT3</accession>
<organism evidence="3 4">
    <name type="scientific">Microbacterium ginsengiterrae</name>
    <dbReference type="NCBI Taxonomy" id="546115"/>
    <lineage>
        <taxon>Bacteria</taxon>
        <taxon>Bacillati</taxon>
        <taxon>Actinomycetota</taxon>
        <taxon>Actinomycetes</taxon>
        <taxon>Micrococcales</taxon>
        <taxon>Microbacteriaceae</taxon>
        <taxon>Microbacterium</taxon>
    </lineage>
</organism>
<evidence type="ECO:0000313" key="3">
    <source>
        <dbReference type="EMBL" id="MBB5743611.1"/>
    </source>
</evidence>
<dbReference type="Proteomes" id="UP000517712">
    <property type="component" value="Unassembled WGS sequence"/>
</dbReference>
<feature type="transmembrane region" description="Helical" evidence="2">
    <location>
        <begin position="31"/>
        <end position="50"/>
    </location>
</feature>
<dbReference type="EMBL" id="JACHMU010000001">
    <property type="protein sequence ID" value="MBB5743611.1"/>
    <property type="molecule type" value="Genomic_DNA"/>
</dbReference>
<proteinExistence type="predicted"/>
<evidence type="ECO:0000313" key="4">
    <source>
        <dbReference type="Proteomes" id="UP000517712"/>
    </source>
</evidence>
<keyword evidence="2" id="KW-0472">Membrane</keyword>
<keyword evidence="4" id="KW-1185">Reference proteome</keyword>
<reference evidence="3 4" key="1">
    <citation type="submission" date="2020-08" db="EMBL/GenBank/DDBJ databases">
        <title>Sequencing the genomes of 1000 actinobacteria strains.</title>
        <authorList>
            <person name="Klenk H.-P."/>
        </authorList>
    </citation>
    <scope>NUCLEOTIDE SEQUENCE [LARGE SCALE GENOMIC DNA]</scope>
    <source>
        <strain evidence="3 4">DSM 24823</strain>
    </source>
</reference>
<feature type="region of interest" description="Disordered" evidence="1">
    <location>
        <begin position="63"/>
        <end position="105"/>
    </location>
</feature>
<dbReference type="AlphaFoldDB" id="A0A7W9CDT3"/>
<evidence type="ECO:0000256" key="2">
    <source>
        <dbReference type="SAM" id="Phobius"/>
    </source>
</evidence>
<dbReference type="RefSeq" id="WP_241731659.1">
    <property type="nucleotide sequence ID" value="NZ_BAAAPG010000001.1"/>
</dbReference>
<keyword evidence="2" id="KW-0812">Transmembrane</keyword>
<sequence length="105" mass="11242">MMVFFGTVFSGTETPIPTPSMTVDPNSVTPGPAGFAVIVIVVLAVALLIWDMNRRVRRVRYRSEVREELDAEQAASRDAAGPATDAPERATDAPAASEDDTRPPA</sequence>
<evidence type="ECO:0000256" key="1">
    <source>
        <dbReference type="SAM" id="MobiDB-lite"/>
    </source>
</evidence>